<proteinExistence type="predicted"/>
<evidence type="ECO:0000313" key="2">
    <source>
        <dbReference type="EMBL" id="PEN15133.1"/>
    </source>
</evidence>
<dbReference type="Proteomes" id="UP000220102">
    <property type="component" value="Unassembled WGS sequence"/>
</dbReference>
<comment type="caution">
    <text evidence="2">The sequence shown here is derived from an EMBL/GenBank/DDBJ whole genome shotgun (WGS) entry which is preliminary data.</text>
</comment>
<evidence type="ECO:0000256" key="1">
    <source>
        <dbReference type="SAM" id="MobiDB-lite"/>
    </source>
</evidence>
<organism evidence="2 3">
    <name type="scientific">Longibacter salinarum</name>
    <dbReference type="NCBI Taxonomy" id="1850348"/>
    <lineage>
        <taxon>Bacteria</taxon>
        <taxon>Pseudomonadati</taxon>
        <taxon>Rhodothermota</taxon>
        <taxon>Rhodothermia</taxon>
        <taxon>Rhodothermales</taxon>
        <taxon>Salisaetaceae</taxon>
        <taxon>Longibacter</taxon>
    </lineage>
</organism>
<dbReference type="RefSeq" id="WP_098074031.1">
    <property type="nucleotide sequence ID" value="NZ_PDEQ01000001.1"/>
</dbReference>
<dbReference type="AlphaFoldDB" id="A0A2A8D2W1"/>
<evidence type="ECO:0000313" key="3">
    <source>
        <dbReference type="Proteomes" id="UP000220102"/>
    </source>
</evidence>
<sequence length="367" mass="40366">MNTLSQRTTIASIDDLRELLLSASKICVSFYASTALLPEALNLIESHRPTIDGSRTKRVERHIDQAIERLHVDLQPLADGTTFSEVEHQGIGIFAHPERSWYLPLPMPISTHVAVGEGVCLGPLLHLFDSTYIVALRLEPHGATLLRRYGDWTSTMPLEVNVDPPAVSANAPTMASMRPLIQWLTAVDQALGAFLPRSHHPVALIAPPELRDAYMSLNLHRTLMPLPPPKGAENASHDSALDMATEAAVHRAEKQSIDDLRVLETTRAHAPDRYSDDPYVIATEAASRRVETLFVRTTYAEQHEHWEPQTGNGSPTTTPHVGTMTRPKCGSRVEQTMAQTLLAGGTVHNVQDTGLLSGKPMAAVFRY</sequence>
<protein>
    <submittedName>
        <fullName evidence="2">Uncharacterized protein</fullName>
    </submittedName>
</protein>
<gene>
    <name evidence="2" type="ORF">CRI94_02270</name>
</gene>
<keyword evidence="3" id="KW-1185">Reference proteome</keyword>
<name>A0A2A8D2W1_9BACT</name>
<accession>A0A2A8D2W1</accession>
<feature type="compositionally biased region" description="Polar residues" evidence="1">
    <location>
        <begin position="309"/>
        <end position="320"/>
    </location>
</feature>
<feature type="region of interest" description="Disordered" evidence="1">
    <location>
        <begin position="306"/>
        <end position="327"/>
    </location>
</feature>
<reference evidence="2 3" key="1">
    <citation type="submission" date="2017-10" db="EMBL/GenBank/DDBJ databases">
        <title>Draft genome of Longibacter Salinarum.</title>
        <authorList>
            <person name="Goh K.M."/>
            <person name="Shamsir M.S."/>
            <person name="Lim S.W."/>
        </authorList>
    </citation>
    <scope>NUCLEOTIDE SEQUENCE [LARGE SCALE GENOMIC DNA]</scope>
    <source>
        <strain evidence="2 3">KCTC 52045</strain>
    </source>
</reference>
<dbReference type="EMBL" id="PDEQ01000001">
    <property type="protein sequence ID" value="PEN15133.1"/>
    <property type="molecule type" value="Genomic_DNA"/>
</dbReference>